<keyword evidence="2" id="KW-0963">Cytoplasm</keyword>
<dbReference type="EC" id="3.4.19.3" evidence="6"/>
<evidence type="ECO:0000313" key="7">
    <source>
        <dbReference type="EMBL" id="TCT04141.1"/>
    </source>
</evidence>
<keyword evidence="8" id="KW-1185">Reference proteome</keyword>
<evidence type="ECO:0000256" key="2">
    <source>
        <dbReference type="ARBA" id="ARBA00022490"/>
    </source>
</evidence>
<keyword evidence="3" id="KW-0645">Protease</keyword>
<dbReference type="Proteomes" id="UP000295678">
    <property type="component" value="Unassembled WGS sequence"/>
</dbReference>
<dbReference type="GO" id="GO:0005829">
    <property type="term" value="C:cytosol"/>
    <property type="evidence" value="ECO:0007669"/>
    <property type="project" value="InterPro"/>
</dbReference>
<keyword evidence="5" id="KW-0788">Thiol protease</keyword>
<keyword evidence="4" id="KW-0378">Hydrolase</keyword>
<dbReference type="AlphaFoldDB" id="A0A4R3LUI2"/>
<dbReference type="InterPro" id="IPR016125">
    <property type="entry name" value="Peptidase_C15-like"/>
</dbReference>
<evidence type="ECO:0000256" key="3">
    <source>
        <dbReference type="ARBA" id="ARBA00022670"/>
    </source>
</evidence>
<name>A0A4R3LUI2_9HYPH</name>
<reference evidence="7 8" key="1">
    <citation type="submission" date="2019-03" db="EMBL/GenBank/DDBJ databases">
        <title>Genomic Encyclopedia of Type Strains, Phase IV (KMG-IV): sequencing the most valuable type-strain genomes for metagenomic binning, comparative biology and taxonomic classification.</title>
        <authorList>
            <person name="Goeker M."/>
        </authorList>
    </citation>
    <scope>NUCLEOTIDE SEQUENCE [LARGE SCALE GENOMIC DNA]</scope>
    <source>
        <strain evidence="7 8">DSM 19345</strain>
    </source>
</reference>
<dbReference type="InterPro" id="IPR033694">
    <property type="entry name" value="PGPEP1_Cys_AS"/>
</dbReference>
<dbReference type="Pfam" id="PF01470">
    <property type="entry name" value="Peptidase_C15"/>
    <property type="match status" value="1"/>
</dbReference>
<dbReference type="GO" id="GO:0016920">
    <property type="term" value="F:pyroglutamyl-peptidase activity"/>
    <property type="evidence" value="ECO:0007669"/>
    <property type="project" value="UniProtKB-EC"/>
</dbReference>
<dbReference type="PIRSF" id="PIRSF015592">
    <property type="entry name" value="Prld-crbxl_pptds"/>
    <property type="match status" value="1"/>
</dbReference>
<comment type="catalytic activity">
    <reaction evidence="6">
        <text>Release of an N-terminal pyroglutamyl group from a polypeptide, the second amino acid generally not being Pro.</text>
        <dbReference type="EC" id="3.4.19.3"/>
    </reaction>
</comment>
<dbReference type="PANTHER" id="PTHR23402:SF1">
    <property type="entry name" value="PYROGLUTAMYL-PEPTIDASE I"/>
    <property type="match status" value="1"/>
</dbReference>
<comment type="caution">
    <text evidence="7">The sequence shown here is derived from an EMBL/GenBank/DDBJ whole genome shotgun (WGS) entry which is preliminary data.</text>
</comment>
<dbReference type="SUPFAM" id="SSF53182">
    <property type="entry name" value="Pyrrolidone carboxyl peptidase (pyroglutamate aminopeptidase)"/>
    <property type="match status" value="1"/>
</dbReference>
<accession>A0A4R3LUI2</accession>
<proteinExistence type="inferred from homology"/>
<evidence type="ECO:0000256" key="4">
    <source>
        <dbReference type="ARBA" id="ARBA00022801"/>
    </source>
</evidence>
<feature type="active site" evidence="6">
    <location>
        <position position="149"/>
    </location>
</feature>
<dbReference type="InterPro" id="IPR036440">
    <property type="entry name" value="Peptidase_C15-like_sf"/>
</dbReference>
<comment type="similarity">
    <text evidence="1">Belongs to the peptidase C15 family.</text>
</comment>
<dbReference type="PRINTS" id="PR00706">
    <property type="entry name" value="PYROGLUPTASE"/>
</dbReference>
<evidence type="ECO:0000313" key="8">
    <source>
        <dbReference type="Proteomes" id="UP000295678"/>
    </source>
</evidence>
<dbReference type="CDD" id="cd00501">
    <property type="entry name" value="Peptidase_C15"/>
    <property type="match status" value="1"/>
</dbReference>
<organism evidence="7 8">
    <name type="scientific">Tepidamorphus gemmatus</name>
    <dbReference type="NCBI Taxonomy" id="747076"/>
    <lineage>
        <taxon>Bacteria</taxon>
        <taxon>Pseudomonadati</taxon>
        <taxon>Pseudomonadota</taxon>
        <taxon>Alphaproteobacteria</taxon>
        <taxon>Hyphomicrobiales</taxon>
        <taxon>Tepidamorphaceae</taxon>
        <taxon>Tepidamorphus</taxon>
    </lineage>
</organism>
<dbReference type="PROSITE" id="PS01334">
    <property type="entry name" value="PYRASE_CYS"/>
    <property type="match status" value="1"/>
</dbReference>
<evidence type="ECO:0000256" key="5">
    <source>
        <dbReference type="ARBA" id="ARBA00022807"/>
    </source>
</evidence>
<protein>
    <recommendedName>
        <fullName evidence="6">Pyroglutamyl-peptidase I</fullName>
        <ecNumber evidence="6">3.4.19.3</ecNumber>
    </recommendedName>
</protein>
<dbReference type="GO" id="GO:0006508">
    <property type="term" value="P:proteolysis"/>
    <property type="evidence" value="ECO:0007669"/>
    <property type="project" value="UniProtKB-KW"/>
</dbReference>
<evidence type="ECO:0000256" key="6">
    <source>
        <dbReference type="PROSITE-ProRule" id="PRU10077"/>
    </source>
</evidence>
<dbReference type="EMBL" id="SMAK01000016">
    <property type="protein sequence ID" value="TCT04141.1"/>
    <property type="molecule type" value="Genomic_DNA"/>
</dbReference>
<evidence type="ECO:0000256" key="1">
    <source>
        <dbReference type="ARBA" id="ARBA00006641"/>
    </source>
</evidence>
<dbReference type="RefSeq" id="WP_132807846.1">
    <property type="nucleotide sequence ID" value="NZ_SMAK01000016.1"/>
</dbReference>
<sequence length="219" mass="23143">MALAPRILVTGFSAFPGARSNPSEGLVAGLAVEALSSRLGIALATAVLPTEYDGVGEQLPRLWRDLAPDAVIHFGLAGRARHVRLETCGRNACAPFRPDAAGRLPRGHVIEPGGPILRRVTLPVAWIAAAFARQGIPATISVDAGRYLCNVATYLSLAIAAQAPGPKPLVGFVHLPWPREERIARAPSDRPGWSQLAQAVETAIAVTALKARRRTAPLP</sequence>
<dbReference type="PANTHER" id="PTHR23402">
    <property type="entry name" value="PROTEASE FAMILY C15 PYROGLUTAMYL-PEPTIDASE I-RELATED"/>
    <property type="match status" value="1"/>
</dbReference>
<dbReference type="OrthoDB" id="9779738at2"/>
<dbReference type="InterPro" id="IPR000816">
    <property type="entry name" value="Peptidase_C15"/>
</dbReference>
<gene>
    <name evidence="7" type="ORF">EDC22_11617</name>
</gene>
<dbReference type="Gene3D" id="3.40.630.20">
    <property type="entry name" value="Peptidase C15, pyroglutamyl peptidase I-like"/>
    <property type="match status" value="1"/>
</dbReference>